<evidence type="ECO:0000313" key="3">
    <source>
        <dbReference type="Proteomes" id="UP000029409"/>
    </source>
</evidence>
<keyword evidence="1" id="KW-1133">Transmembrane helix</keyword>
<dbReference type="RefSeq" id="WP_042206240.1">
    <property type="nucleotide sequence ID" value="NZ_CP009288.1"/>
</dbReference>
<keyword evidence="2" id="KW-0418">Kinase</keyword>
<dbReference type="AlphaFoldDB" id="A0A089HPW1"/>
<reference evidence="2 3" key="1">
    <citation type="submission" date="2014-08" db="EMBL/GenBank/DDBJ databases">
        <title>Comparative genomics of the Paenibacillus odorifer group.</title>
        <authorList>
            <person name="den Bakker H.C."/>
            <person name="Tsai Y.-C."/>
            <person name="Martin N."/>
            <person name="Korlach J."/>
            <person name="Wiedmann M."/>
        </authorList>
    </citation>
    <scope>NUCLEOTIDE SEQUENCE [LARGE SCALE GENOMIC DNA]</scope>
    <source>
        <strain evidence="2 3">DSM 1735</strain>
    </source>
</reference>
<gene>
    <name evidence="2" type="ORF">PDUR_11010</name>
</gene>
<name>A0A089HPW1_PAEDU</name>
<proteinExistence type="predicted"/>
<dbReference type="EMBL" id="CP009288">
    <property type="protein sequence ID" value="AIQ12383.1"/>
    <property type="molecule type" value="Genomic_DNA"/>
</dbReference>
<feature type="transmembrane region" description="Helical" evidence="1">
    <location>
        <begin position="35"/>
        <end position="55"/>
    </location>
</feature>
<dbReference type="Proteomes" id="UP000029409">
    <property type="component" value="Chromosome"/>
</dbReference>
<keyword evidence="3" id="KW-1185">Reference proteome</keyword>
<sequence length="56" mass="6234">MSNESLAIYVVAVLCLGAVLIMSKDRLDPRLRRGMALITVVMIALAFVFVIYDFLT</sequence>
<dbReference type="KEGG" id="pdu:PDUR_11010"/>
<keyword evidence="2" id="KW-0808">Transferase</keyword>
<evidence type="ECO:0000313" key="2">
    <source>
        <dbReference type="EMBL" id="AIQ12383.1"/>
    </source>
</evidence>
<accession>A0A089HPW1</accession>
<dbReference type="STRING" id="44251.PDUR_11010"/>
<evidence type="ECO:0000256" key="1">
    <source>
        <dbReference type="SAM" id="Phobius"/>
    </source>
</evidence>
<feature type="transmembrane region" description="Helical" evidence="1">
    <location>
        <begin position="6"/>
        <end position="23"/>
    </location>
</feature>
<keyword evidence="1" id="KW-0472">Membrane</keyword>
<keyword evidence="1" id="KW-0812">Transmembrane</keyword>
<dbReference type="GO" id="GO:0016301">
    <property type="term" value="F:kinase activity"/>
    <property type="evidence" value="ECO:0007669"/>
    <property type="project" value="UniProtKB-KW"/>
</dbReference>
<organism evidence="2 3">
    <name type="scientific">Paenibacillus durus</name>
    <name type="common">Paenibacillus azotofixans</name>
    <dbReference type="NCBI Taxonomy" id="44251"/>
    <lineage>
        <taxon>Bacteria</taxon>
        <taxon>Bacillati</taxon>
        <taxon>Bacillota</taxon>
        <taxon>Bacilli</taxon>
        <taxon>Bacillales</taxon>
        <taxon>Paenibacillaceae</taxon>
        <taxon>Paenibacillus</taxon>
    </lineage>
</organism>
<protein>
    <submittedName>
        <fullName evidence="2">Signal transduction histidine kinase</fullName>
    </submittedName>
</protein>